<evidence type="ECO:0000313" key="2">
    <source>
        <dbReference type="EMBL" id="KXB08752.1"/>
    </source>
</evidence>
<evidence type="ECO:0000256" key="1">
    <source>
        <dbReference type="SAM" id="MobiDB-lite"/>
    </source>
</evidence>
<dbReference type="EMBL" id="LHYJ01000003">
    <property type="protein sequence ID" value="KXB08752.1"/>
    <property type="molecule type" value="Genomic_DNA"/>
</dbReference>
<name>A0A133VQP1_9EURY</name>
<reference evidence="2 3" key="1">
    <citation type="journal article" date="2016" name="Sci. Rep.">
        <title>Metabolic traits of an uncultured archaeal lineage -MSBL1- from brine pools of the Red Sea.</title>
        <authorList>
            <person name="Mwirichia R."/>
            <person name="Alam I."/>
            <person name="Rashid M."/>
            <person name="Vinu M."/>
            <person name="Ba-Alawi W."/>
            <person name="Anthony Kamau A."/>
            <person name="Kamanda Ngugi D."/>
            <person name="Goker M."/>
            <person name="Klenk H.P."/>
            <person name="Bajic V."/>
            <person name="Stingl U."/>
        </authorList>
    </citation>
    <scope>NUCLEOTIDE SEQUENCE [LARGE SCALE GENOMIC DNA]</scope>
    <source>
        <strain evidence="2">SCGC-AAA382N08</strain>
    </source>
</reference>
<sequence length="70" mass="8001">MPEEKDTELEIPNSAEDSGDRESSNLIRGECPECGKERWLEIDGLNMEVRCVDCNYNLGWLPEEEMIPNA</sequence>
<protein>
    <submittedName>
        <fullName evidence="2">Uncharacterized protein</fullName>
    </submittedName>
</protein>
<organism evidence="2 3">
    <name type="scientific">candidate division MSBL1 archaeon SCGC-AAA382N08</name>
    <dbReference type="NCBI Taxonomy" id="1698285"/>
    <lineage>
        <taxon>Archaea</taxon>
        <taxon>Methanobacteriati</taxon>
        <taxon>Methanobacteriota</taxon>
        <taxon>candidate division MSBL1</taxon>
    </lineage>
</organism>
<comment type="caution">
    <text evidence="2">The sequence shown here is derived from an EMBL/GenBank/DDBJ whole genome shotgun (WGS) entry which is preliminary data.</text>
</comment>
<evidence type="ECO:0000313" key="3">
    <source>
        <dbReference type="Proteomes" id="UP000070175"/>
    </source>
</evidence>
<dbReference type="AlphaFoldDB" id="A0A133VQP1"/>
<accession>A0A133VQP1</accession>
<keyword evidence="3" id="KW-1185">Reference proteome</keyword>
<proteinExistence type="predicted"/>
<dbReference type="Proteomes" id="UP000070175">
    <property type="component" value="Unassembled WGS sequence"/>
</dbReference>
<feature type="region of interest" description="Disordered" evidence="1">
    <location>
        <begin position="1"/>
        <end position="27"/>
    </location>
</feature>
<gene>
    <name evidence="2" type="ORF">AKJ56_00350</name>
</gene>